<keyword evidence="2" id="KW-1185">Reference proteome</keyword>
<protein>
    <submittedName>
        <fullName evidence="1">Uncharacterized protein</fullName>
    </submittedName>
</protein>
<dbReference type="AlphaFoldDB" id="A0A4Y6I7F3"/>
<name>A0A4Y6I7F3_9MOLU</name>
<dbReference type="RefSeq" id="WP_208664887.1">
    <property type="nucleotide sequence ID" value="NZ_CP041147.1"/>
</dbReference>
<gene>
    <name evidence="1" type="ORF">FIV53_00730</name>
</gene>
<organism evidence="1 2">
    <name type="scientific">Mycoplasma nasistruthionis</name>
    <dbReference type="NCBI Taxonomy" id="353852"/>
    <lineage>
        <taxon>Bacteria</taxon>
        <taxon>Bacillati</taxon>
        <taxon>Mycoplasmatota</taxon>
        <taxon>Mollicutes</taxon>
        <taxon>Mycoplasmataceae</taxon>
        <taxon>Mycoplasma</taxon>
    </lineage>
</organism>
<accession>A0A4Y6I7F3</accession>
<evidence type="ECO:0000313" key="1">
    <source>
        <dbReference type="EMBL" id="QDF64838.1"/>
    </source>
</evidence>
<sequence>MNKHIAVFHLQKQSCNFELVNFNNSSYFYVPLNNDVLLNKITFYSWKEWYQWYKAIVFQIKQLSNLEVAIVVDDDLFKSISCEVKINSFTKNPRYNYVNGFSEVDKQFQTQKQELNTLFNISTLKYSTLLNGIEKDYLHFPHDREFTSLKEYHSLLSAKNSQDWSVIKQLLQLNLKENQVKIYLKSQVNASHYPDLAKQAVVVDLNDSYLSIYACYNKSIIYYDKIDFDFDNILTKMANTNHISIKLLKDFLRNLQLQDFSEFDLNTYSFGLYNPNYLDESYEVDLQNQLIEDYKKFIDGILNFIYKNVKKIQAIQLINNLQFISFTGNALFTNLVKQLFLKNHQSDLEIELSVIDLNKNSGNMLFELEDSIIQQTILMSNNMEVESNQNNTVASRIVFALPKEPWFVVKKWFKSRLLHK</sequence>
<reference evidence="1 2" key="1">
    <citation type="submission" date="2019-06" db="EMBL/GenBank/DDBJ databases">
        <title>Mycoplasma nasistruthionis sp. nov. str Ms03.</title>
        <authorList>
            <person name="Botes A."/>
        </authorList>
    </citation>
    <scope>NUCLEOTIDE SEQUENCE [LARGE SCALE GENOMIC DNA]</scope>
    <source>
        <strain evidence="1 2">Ms03</strain>
    </source>
</reference>
<evidence type="ECO:0000313" key="2">
    <source>
        <dbReference type="Proteomes" id="UP000315201"/>
    </source>
</evidence>
<dbReference type="NCBIfam" id="NF045943">
    <property type="entry name" value="MAG3720_fam"/>
    <property type="match status" value="1"/>
</dbReference>
<proteinExistence type="predicted"/>
<dbReference type="EMBL" id="CP041147">
    <property type="protein sequence ID" value="QDF64838.1"/>
    <property type="molecule type" value="Genomic_DNA"/>
</dbReference>
<dbReference type="Proteomes" id="UP000315201">
    <property type="component" value="Chromosome"/>
</dbReference>